<dbReference type="InterPro" id="IPR003323">
    <property type="entry name" value="OTU_dom"/>
</dbReference>
<name>A0A6C0KSN1_9ZZZZ</name>
<dbReference type="InterPro" id="IPR038765">
    <property type="entry name" value="Papain-like_cys_pep_sf"/>
</dbReference>
<organism evidence="2">
    <name type="scientific">viral metagenome</name>
    <dbReference type="NCBI Taxonomy" id="1070528"/>
    <lineage>
        <taxon>unclassified sequences</taxon>
        <taxon>metagenomes</taxon>
        <taxon>organismal metagenomes</taxon>
    </lineage>
</organism>
<accession>A0A6C0KSN1</accession>
<dbReference type="CDD" id="cd22744">
    <property type="entry name" value="OTU"/>
    <property type="match status" value="1"/>
</dbReference>
<sequence length="118" mass="13631">MSCLFDSLSRFIPVISSFEMRSLICDFLSRNEKLTDDLSSEDVIKYESNICLEQYVSNMRQTSTMGGATEIKAFCTLFKKNIKVYSMPNNKIIEFISNINYPFVSLRWTGGHYDPIIE</sequence>
<evidence type="ECO:0000313" key="2">
    <source>
        <dbReference type="EMBL" id="QHU20273.1"/>
    </source>
</evidence>
<dbReference type="Gene3D" id="3.90.70.80">
    <property type="match status" value="1"/>
</dbReference>
<proteinExistence type="predicted"/>
<protein>
    <recommendedName>
        <fullName evidence="1">OTU domain-containing protein</fullName>
    </recommendedName>
</protein>
<dbReference type="Pfam" id="PF02338">
    <property type="entry name" value="OTU"/>
    <property type="match status" value="1"/>
</dbReference>
<dbReference type="AlphaFoldDB" id="A0A6C0KSN1"/>
<feature type="domain" description="OTU" evidence="1">
    <location>
        <begin position="1"/>
        <end position="118"/>
    </location>
</feature>
<reference evidence="2" key="1">
    <citation type="journal article" date="2020" name="Nature">
        <title>Giant virus diversity and host interactions through global metagenomics.</title>
        <authorList>
            <person name="Schulz F."/>
            <person name="Roux S."/>
            <person name="Paez-Espino D."/>
            <person name="Jungbluth S."/>
            <person name="Walsh D.A."/>
            <person name="Denef V.J."/>
            <person name="McMahon K.D."/>
            <person name="Konstantinidis K.T."/>
            <person name="Eloe-Fadrosh E.A."/>
            <person name="Kyrpides N.C."/>
            <person name="Woyke T."/>
        </authorList>
    </citation>
    <scope>NUCLEOTIDE SEQUENCE</scope>
    <source>
        <strain evidence="2">GVMAG-S-3300013014-136</strain>
    </source>
</reference>
<dbReference type="EMBL" id="MN740966">
    <property type="protein sequence ID" value="QHU20273.1"/>
    <property type="molecule type" value="Genomic_DNA"/>
</dbReference>
<evidence type="ECO:0000259" key="1">
    <source>
        <dbReference type="PROSITE" id="PS50802"/>
    </source>
</evidence>
<dbReference type="PROSITE" id="PS50802">
    <property type="entry name" value="OTU"/>
    <property type="match status" value="1"/>
</dbReference>
<dbReference type="SUPFAM" id="SSF54001">
    <property type="entry name" value="Cysteine proteinases"/>
    <property type="match status" value="1"/>
</dbReference>